<dbReference type="EMBL" id="LCZI01000242">
    <property type="protein sequence ID" value="KKZ67464.1"/>
    <property type="molecule type" value="Genomic_DNA"/>
</dbReference>
<proteinExistence type="predicted"/>
<sequence length="87" mass="10238">MEVDDVFQQWTWRQQFDMIHMRHLFEVFSAKQNFKQVEPDLGFRPRKGRFHKRTEKSLQVSLRQLGDGDDDDNGGGGRPADEDSRAD</sequence>
<name>A0A0G2J6B1_9EURO</name>
<dbReference type="Proteomes" id="UP000034164">
    <property type="component" value="Unassembled WGS sequence"/>
</dbReference>
<accession>A0A0G2J6B1</accession>
<protein>
    <submittedName>
        <fullName evidence="2">Uncharacterized protein</fullName>
    </submittedName>
</protein>
<feature type="region of interest" description="Disordered" evidence="1">
    <location>
        <begin position="42"/>
        <end position="87"/>
    </location>
</feature>
<reference evidence="3" key="1">
    <citation type="journal article" date="2015" name="PLoS Genet.">
        <title>The dynamic genome and transcriptome of the human fungal pathogen Blastomyces and close relative Emmonsia.</title>
        <authorList>
            <person name="Munoz J.F."/>
            <person name="Gauthier G.M."/>
            <person name="Desjardins C.A."/>
            <person name="Gallo J.E."/>
            <person name="Holder J."/>
            <person name="Sullivan T.D."/>
            <person name="Marty A.J."/>
            <person name="Carmen J.C."/>
            <person name="Chen Z."/>
            <person name="Ding L."/>
            <person name="Gujja S."/>
            <person name="Magrini V."/>
            <person name="Misas E."/>
            <person name="Mitreva M."/>
            <person name="Priest M."/>
            <person name="Saif S."/>
            <person name="Whiston E.A."/>
            <person name="Young S."/>
            <person name="Zeng Q."/>
            <person name="Goldman W.E."/>
            <person name="Mardis E.R."/>
            <person name="Taylor J.W."/>
            <person name="McEwen J.G."/>
            <person name="Clay O.K."/>
            <person name="Klein B.S."/>
            <person name="Cuomo C.A."/>
        </authorList>
    </citation>
    <scope>NUCLEOTIDE SEQUENCE [LARGE SCALE GENOMIC DNA]</scope>
    <source>
        <strain evidence="3">UAMH 3008</strain>
    </source>
</reference>
<dbReference type="VEuPathDB" id="FungiDB:EMCG_06840"/>
<evidence type="ECO:0000256" key="1">
    <source>
        <dbReference type="SAM" id="MobiDB-lite"/>
    </source>
</evidence>
<evidence type="ECO:0000313" key="3">
    <source>
        <dbReference type="Proteomes" id="UP000034164"/>
    </source>
</evidence>
<feature type="compositionally biased region" description="Basic residues" evidence="1">
    <location>
        <begin position="44"/>
        <end position="54"/>
    </location>
</feature>
<evidence type="ECO:0000313" key="2">
    <source>
        <dbReference type="EMBL" id="KKZ67464.1"/>
    </source>
</evidence>
<gene>
    <name evidence="2" type="ORF">EMCG_06840</name>
</gene>
<dbReference type="AlphaFoldDB" id="A0A0G2J6B1"/>
<organism evidence="2 3">
    <name type="scientific">[Emmonsia] crescens</name>
    <dbReference type="NCBI Taxonomy" id="73230"/>
    <lineage>
        <taxon>Eukaryota</taxon>
        <taxon>Fungi</taxon>
        <taxon>Dikarya</taxon>
        <taxon>Ascomycota</taxon>
        <taxon>Pezizomycotina</taxon>
        <taxon>Eurotiomycetes</taxon>
        <taxon>Eurotiomycetidae</taxon>
        <taxon>Onygenales</taxon>
        <taxon>Ajellomycetaceae</taxon>
        <taxon>Emergomyces</taxon>
    </lineage>
</organism>
<comment type="caution">
    <text evidence="2">The sequence shown here is derived from an EMBL/GenBank/DDBJ whole genome shotgun (WGS) entry which is preliminary data.</text>
</comment>